<evidence type="ECO:0000259" key="1">
    <source>
        <dbReference type="Pfam" id="PF08845"/>
    </source>
</evidence>
<name>A0AAV5N747_9GAMM</name>
<dbReference type="AlphaFoldDB" id="A0AAV5N747"/>
<dbReference type="Pfam" id="PF08845">
    <property type="entry name" value="SymE_toxin"/>
    <property type="match status" value="1"/>
</dbReference>
<keyword evidence="3" id="KW-1185">Reference proteome</keyword>
<reference evidence="2" key="1">
    <citation type="submission" date="2022-06" db="EMBL/GenBank/DDBJ databases">
        <title>Draft genome sequences of Leminorella grimontii str. JCM5902.</title>
        <authorList>
            <person name="Wakabayashi Y."/>
            <person name="Kojima K."/>
        </authorList>
    </citation>
    <scope>NUCLEOTIDE SEQUENCE</scope>
    <source>
        <strain evidence="2">JCM 5902</strain>
    </source>
</reference>
<accession>A0AAV5N747</accession>
<organism evidence="2 3">
    <name type="scientific">Leminorella grimontii</name>
    <dbReference type="NCBI Taxonomy" id="82981"/>
    <lineage>
        <taxon>Bacteria</taxon>
        <taxon>Pseudomonadati</taxon>
        <taxon>Pseudomonadota</taxon>
        <taxon>Gammaproteobacteria</taxon>
        <taxon>Enterobacterales</taxon>
        <taxon>Budviciaceae</taxon>
        <taxon>Leminorella</taxon>
    </lineage>
</organism>
<dbReference type="Proteomes" id="UP001058124">
    <property type="component" value="Unassembled WGS sequence"/>
</dbReference>
<feature type="domain" description="Toxin SymE-like" evidence="1">
    <location>
        <begin position="47"/>
        <end position="96"/>
    </location>
</feature>
<gene>
    <name evidence="2" type="ORF">SOASR030_26780</name>
</gene>
<evidence type="ECO:0000313" key="2">
    <source>
        <dbReference type="EMBL" id="GKX56566.1"/>
    </source>
</evidence>
<dbReference type="GO" id="GO:0003723">
    <property type="term" value="F:RNA binding"/>
    <property type="evidence" value="ECO:0007669"/>
    <property type="project" value="InterPro"/>
</dbReference>
<dbReference type="GO" id="GO:0016070">
    <property type="term" value="P:RNA metabolic process"/>
    <property type="evidence" value="ECO:0007669"/>
    <property type="project" value="InterPro"/>
</dbReference>
<evidence type="ECO:0000313" key="3">
    <source>
        <dbReference type="Proteomes" id="UP001058124"/>
    </source>
</evidence>
<sequence>MLTPSGSATREISISDGGIIDDLLEAAPMATIPTQTHPSSEKPAKTQRRYTVGYVPNQGDTSTPAINLGGKWLREAGFDTGVGVTVKIADDCIVLIPDNDEVHELRTQLKQVKEAVKVMKEGVLSEL</sequence>
<dbReference type="InterPro" id="IPR014944">
    <property type="entry name" value="Toxin_SymE-like"/>
</dbReference>
<protein>
    <recommendedName>
        <fullName evidence="1">Toxin SymE-like domain-containing protein</fullName>
    </recommendedName>
</protein>
<dbReference type="EMBL" id="BRLH01000006">
    <property type="protein sequence ID" value="GKX56566.1"/>
    <property type="molecule type" value="Genomic_DNA"/>
</dbReference>
<comment type="caution">
    <text evidence="2">The sequence shown here is derived from an EMBL/GenBank/DDBJ whole genome shotgun (WGS) entry which is preliminary data.</text>
</comment>
<dbReference type="GO" id="GO:0005737">
    <property type="term" value="C:cytoplasm"/>
    <property type="evidence" value="ECO:0007669"/>
    <property type="project" value="InterPro"/>
</dbReference>
<proteinExistence type="predicted"/>
<dbReference type="GO" id="GO:0016788">
    <property type="term" value="F:hydrolase activity, acting on ester bonds"/>
    <property type="evidence" value="ECO:0007669"/>
    <property type="project" value="InterPro"/>
</dbReference>